<dbReference type="SUPFAM" id="SSF54184">
    <property type="entry name" value="Penicillin-binding protein 2x (pbp-2x), c-terminal domain"/>
    <property type="match status" value="2"/>
</dbReference>
<dbReference type="CDD" id="cd06576">
    <property type="entry name" value="PASTA_Pbp2x-like_1"/>
    <property type="match status" value="1"/>
</dbReference>
<evidence type="ECO:0000313" key="6">
    <source>
        <dbReference type="EMBL" id="MBN3545946.1"/>
    </source>
</evidence>
<dbReference type="RefSeq" id="WP_188402776.1">
    <property type="nucleotide sequence ID" value="NZ_BMCE01000002.1"/>
</dbReference>
<evidence type="ECO:0000256" key="3">
    <source>
        <dbReference type="ARBA" id="ARBA00023136"/>
    </source>
</evidence>
<gene>
    <name evidence="6" type="ORF">JYA64_11620</name>
</gene>
<comment type="similarity">
    <text evidence="2">Belongs to the transpeptidase family.</text>
</comment>
<keyword evidence="3" id="KW-0472">Membrane</keyword>
<dbReference type="PANTHER" id="PTHR30627:SF26">
    <property type="entry name" value="PENICILLIN-BINDING PROTEIN 2B"/>
    <property type="match status" value="1"/>
</dbReference>
<evidence type="ECO:0000259" key="5">
    <source>
        <dbReference type="PROSITE" id="PS51178"/>
    </source>
</evidence>
<keyword evidence="7" id="KW-1185">Reference proteome</keyword>
<proteinExistence type="inferred from homology"/>
<evidence type="ECO:0000256" key="1">
    <source>
        <dbReference type="ARBA" id="ARBA00004370"/>
    </source>
</evidence>
<reference evidence="6 7" key="1">
    <citation type="submission" date="2021-01" db="EMBL/GenBank/DDBJ databases">
        <title>Genome Sequencing of Type Strains.</title>
        <authorList>
            <person name="Lemaire J.F."/>
            <person name="Inderbitzin P."/>
            <person name="Collins S.B."/>
            <person name="Wespe N."/>
            <person name="Knight-Connoni V."/>
        </authorList>
    </citation>
    <scope>NUCLEOTIDE SEQUENCE [LARGE SCALE GENOMIC DNA]</scope>
    <source>
        <strain evidence="6 7">DSM 14730</strain>
    </source>
</reference>
<dbReference type="Gene3D" id="3.40.710.10">
    <property type="entry name" value="DD-peptidase/beta-lactamase superfamily"/>
    <property type="match status" value="1"/>
</dbReference>
<feature type="compositionally biased region" description="Acidic residues" evidence="4">
    <location>
        <begin position="711"/>
        <end position="742"/>
    </location>
</feature>
<sequence length="742" mass="82442">MKLKRKNVGAGILMILFTVLFFILTSKFFVVASSQSAEGVDLIEYGKRKWLKSDVLDAKRGTMFDRNGEVIAQDIPSYSVIAILDKNYPNHIKDPEEAAEQLSEVLKTDKGDLEALLSKEGRFQVEIPSGRKVSYRKKEQIEKLNIPGIDFLRESRRYYPNQTFAAHVLGYTGKGEDGVQTGLMGLEKSLDKYLQEKDGKVTFLGDAFSRAIPANKESITPPKHGKEVYLTLDEKVQLYLDEAIQEAAKKYEPEKITGIVADPKTGRILAMSNYPSFNPNQKEIDNYTNFAVSYPFEPGSTMKIFTLAAAIEEGVYNGNEAFQSGSYKLPNIGRPIYDHNRRGWGTITYDEGVQNSSNVAFSKLVREKLGYEKFRNYISKFGLDQKTNIDLPNEKNGSILYNYEIEKVTTAFGQGSTITPIQQIQAATAIANNGKMMQPYVIDKIMDPETKKTVVSNEPKIKGNPISEKTAKQVRDILETVVTDGTGKSYSIDGYSVAGKTGTAQIPGKDGKYISGWGENVFSFIGMAPKDDPKLLVYVAVERPKVEFPEMGSTPTANIFTSVMKSSLQYLNIQPEAKGMKSTEKAKKTYGKELPDYTGQSAEQAKTELEKLGMQVSILGSGDDVTKQEPYEGAYVMKGERVILKTSGDVKMPDIKDWSYMDILRISKLLGLKETITGSGFAVKQSIKPGNPVKEGDFLVVQLEPPKETEPEPEENNSEEESDGTAEEDSEENLEEDVTVTD</sequence>
<dbReference type="InterPro" id="IPR012338">
    <property type="entry name" value="Beta-lactam/transpept-like"/>
</dbReference>
<dbReference type="InterPro" id="IPR005311">
    <property type="entry name" value="PBP_dimer"/>
</dbReference>
<evidence type="ECO:0000256" key="2">
    <source>
        <dbReference type="ARBA" id="ARBA00007171"/>
    </source>
</evidence>
<comment type="caution">
    <text evidence="6">The sequence shown here is derived from an EMBL/GenBank/DDBJ whole genome shotgun (WGS) entry which is preliminary data.</text>
</comment>
<accession>A0ABS2ZES1</accession>
<dbReference type="SUPFAM" id="SSF56601">
    <property type="entry name" value="beta-lactamase/transpeptidase-like"/>
    <property type="match status" value="1"/>
</dbReference>
<dbReference type="Proteomes" id="UP001319060">
    <property type="component" value="Unassembled WGS sequence"/>
</dbReference>
<dbReference type="InterPro" id="IPR036138">
    <property type="entry name" value="PBP_dimer_sf"/>
</dbReference>
<feature type="domain" description="PASTA" evidence="5">
    <location>
        <begin position="649"/>
        <end position="705"/>
    </location>
</feature>
<name>A0ABS2ZES1_9BACL</name>
<protein>
    <submittedName>
        <fullName evidence="6">Penicillin-binding protein</fullName>
    </submittedName>
</protein>
<dbReference type="CDD" id="cd06575">
    <property type="entry name" value="PASTA_Pbp2x-like_2"/>
    <property type="match status" value="1"/>
</dbReference>
<dbReference type="Pfam" id="PF03717">
    <property type="entry name" value="PBP_dimer"/>
    <property type="match status" value="1"/>
</dbReference>
<dbReference type="Gene3D" id="3.90.1310.10">
    <property type="entry name" value="Penicillin-binding protein 2a (Domain 2)"/>
    <property type="match status" value="1"/>
</dbReference>
<evidence type="ECO:0000313" key="7">
    <source>
        <dbReference type="Proteomes" id="UP001319060"/>
    </source>
</evidence>
<dbReference type="PROSITE" id="PS51178">
    <property type="entry name" value="PASTA"/>
    <property type="match status" value="2"/>
</dbReference>
<feature type="domain" description="PASTA" evidence="5">
    <location>
        <begin position="588"/>
        <end position="648"/>
    </location>
</feature>
<comment type="subcellular location">
    <subcellularLocation>
        <location evidence="1">Membrane</location>
    </subcellularLocation>
</comment>
<dbReference type="InterPro" id="IPR001460">
    <property type="entry name" value="PCN-bd_Tpept"/>
</dbReference>
<organism evidence="6 7">
    <name type="scientific">Fictibacillus barbaricus</name>
    <dbReference type="NCBI Taxonomy" id="182136"/>
    <lineage>
        <taxon>Bacteria</taxon>
        <taxon>Bacillati</taxon>
        <taxon>Bacillota</taxon>
        <taxon>Bacilli</taxon>
        <taxon>Bacillales</taxon>
        <taxon>Fictibacillaceae</taxon>
        <taxon>Fictibacillus</taxon>
    </lineage>
</organism>
<feature type="region of interest" description="Disordered" evidence="4">
    <location>
        <begin position="701"/>
        <end position="742"/>
    </location>
</feature>
<dbReference type="Pfam" id="PF03793">
    <property type="entry name" value="PASTA"/>
    <property type="match status" value="2"/>
</dbReference>
<dbReference type="InterPro" id="IPR050515">
    <property type="entry name" value="Beta-lactam/transpept"/>
</dbReference>
<dbReference type="EMBL" id="JAFHKS010000043">
    <property type="protein sequence ID" value="MBN3545946.1"/>
    <property type="molecule type" value="Genomic_DNA"/>
</dbReference>
<evidence type="ECO:0000256" key="4">
    <source>
        <dbReference type="SAM" id="MobiDB-lite"/>
    </source>
</evidence>
<dbReference type="SMART" id="SM00740">
    <property type="entry name" value="PASTA"/>
    <property type="match status" value="2"/>
</dbReference>
<dbReference type="InterPro" id="IPR005543">
    <property type="entry name" value="PASTA_dom"/>
</dbReference>
<dbReference type="PANTHER" id="PTHR30627">
    <property type="entry name" value="PEPTIDOGLYCAN D,D-TRANSPEPTIDASE"/>
    <property type="match status" value="1"/>
</dbReference>
<dbReference type="SUPFAM" id="SSF56519">
    <property type="entry name" value="Penicillin binding protein dimerisation domain"/>
    <property type="match status" value="1"/>
</dbReference>
<dbReference type="Pfam" id="PF00905">
    <property type="entry name" value="Transpeptidase"/>
    <property type="match status" value="1"/>
</dbReference>